<organism evidence="2 3">
    <name type="scientific">Dendryphion nanum</name>
    <dbReference type="NCBI Taxonomy" id="256645"/>
    <lineage>
        <taxon>Eukaryota</taxon>
        <taxon>Fungi</taxon>
        <taxon>Dikarya</taxon>
        <taxon>Ascomycota</taxon>
        <taxon>Pezizomycotina</taxon>
        <taxon>Dothideomycetes</taxon>
        <taxon>Pleosporomycetidae</taxon>
        <taxon>Pleosporales</taxon>
        <taxon>Torulaceae</taxon>
        <taxon>Dendryphion</taxon>
    </lineage>
</organism>
<dbReference type="AlphaFoldDB" id="A0A9P9E6A8"/>
<evidence type="ECO:0000313" key="2">
    <source>
        <dbReference type="EMBL" id="KAH7132190.1"/>
    </source>
</evidence>
<sequence length="247" mass="27020">MRSKVLVALLVGVALAEDNQREPSQIDLLNPFQDPWDIKSENFTVIGSTKGHLTTYKVECPSDIPTSAPPVLASATEGVREQISSKGSEIKSDAKSNIKSGLENLIPRATQTPTITRRDEAKDCTRFQYFITQGPNTYEYHYSDPSEKAWSVEAKCKWAGPEKPNQAEDITCEASSSGKDTILGSKTVEPGKVTAIYKPDDEADVFIIQRVWVAGLQDSGSDPRLVKKGFEIHAVTAASIFALALFL</sequence>
<reference evidence="2" key="1">
    <citation type="journal article" date="2021" name="Nat. Commun.">
        <title>Genetic determinants of endophytism in the Arabidopsis root mycobiome.</title>
        <authorList>
            <person name="Mesny F."/>
            <person name="Miyauchi S."/>
            <person name="Thiergart T."/>
            <person name="Pickel B."/>
            <person name="Atanasova L."/>
            <person name="Karlsson M."/>
            <person name="Huettel B."/>
            <person name="Barry K.W."/>
            <person name="Haridas S."/>
            <person name="Chen C."/>
            <person name="Bauer D."/>
            <person name="Andreopoulos W."/>
            <person name="Pangilinan J."/>
            <person name="LaButti K."/>
            <person name="Riley R."/>
            <person name="Lipzen A."/>
            <person name="Clum A."/>
            <person name="Drula E."/>
            <person name="Henrissat B."/>
            <person name="Kohler A."/>
            <person name="Grigoriev I.V."/>
            <person name="Martin F.M."/>
            <person name="Hacquard S."/>
        </authorList>
    </citation>
    <scope>NUCLEOTIDE SEQUENCE</scope>
    <source>
        <strain evidence="2">MPI-CAGE-CH-0243</strain>
    </source>
</reference>
<keyword evidence="1" id="KW-0732">Signal</keyword>
<name>A0A9P9E6A8_9PLEO</name>
<gene>
    <name evidence="2" type="ORF">B0J11DRAFT_612334</name>
</gene>
<evidence type="ECO:0000256" key="1">
    <source>
        <dbReference type="SAM" id="SignalP"/>
    </source>
</evidence>
<feature type="chain" id="PRO_5040278783" evidence="1">
    <location>
        <begin position="17"/>
        <end position="247"/>
    </location>
</feature>
<accession>A0A9P9E6A8</accession>
<feature type="signal peptide" evidence="1">
    <location>
        <begin position="1"/>
        <end position="16"/>
    </location>
</feature>
<dbReference type="EMBL" id="JAGMWT010000003">
    <property type="protein sequence ID" value="KAH7132190.1"/>
    <property type="molecule type" value="Genomic_DNA"/>
</dbReference>
<proteinExistence type="predicted"/>
<keyword evidence="3" id="KW-1185">Reference proteome</keyword>
<dbReference type="Proteomes" id="UP000700596">
    <property type="component" value="Unassembled WGS sequence"/>
</dbReference>
<comment type="caution">
    <text evidence="2">The sequence shown here is derived from an EMBL/GenBank/DDBJ whole genome shotgun (WGS) entry which is preliminary data.</text>
</comment>
<protein>
    <submittedName>
        <fullName evidence="2">Uncharacterized protein</fullName>
    </submittedName>
</protein>
<evidence type="ECO:0000313" key="3">
    <source>
        <dbReference type="Proteomes" id="UP000700596"/>
    </source>
</evidence>
<dbReference type="OrthoDB" id="3689315at2759"/>